<sequence length="393" mass="42562">MEKGSDALIKSADGAKATDIRVAYGEVALERSSAHNKYGCALPYKAHEEVDPLGSGPKTEKDFSSKEGKRAANGDGLVDGNSRSRSVLGDITNQLGKRRFVSISSNSNNKKDAENECRHGKFAREISSGAENLLRGKQDDSEFLADGKRDIVLTKASEGHVSLNLGSTNVQFPKGKTVSSVSGFPSEIKEFSGFFDGNRLVVLDSKGETIGPTTVCENKVAAKVGDDTMTNKPSSIESPFPFGSAVANVPEMHILTTGLGIADCANARLGMGSLKNCSCSFCLKAAYIWSDLHYQDAKCRLSAIKKSRKEFRLQMEKCLHGGGAYGNFSQESSNNSAELESDLLGQWRALFLHTDKILDREGSHLQSSILKLEELREDCKADLEMLHPTTSNH</sequence>
<feature type="region of interest" description="Disordered" evidence="1">
    <location>
        <begin position="48"/>
        <end position="85"/>
    </location>
</feature>
<reference evidence="2 3" key="1">
    <citation type="submission" date="2024-01" db="EMBL/GenBank/DDBJ databases">
        <title>Genome assemblies of Stephania.</title>
        <authorList>
            <person name="Yang L."/>
        </authorList>
    </citation>
    <scope>NUCLEOTIDE SEQUENCE [LARGE SCALE GENOMIC DNA]</scope>
    <source>
        <strain evidence="2">QJT</strain>
        <tissue evidence="2">Leaf</tissue>
    </source>
</reference>
<name>A0AAP0I541_9MAGN</name>
<evidence type="ECO:0000256" key="1">
    <source>
        <dbReference type="SAM" id="MobiDB-lite"/>
    </source>
</evidence>
<dbReference type="PANTHER" id="PTHR33924:SF1">
    <property type="entry name" value="DNA-DIRECTED RNA POLYMERASE SUBUNIT BETA"/>
    <property type="match status" value="1"/>
</dbReference>
<organism evidence="2 3">
    <name type="scientific">Stephania japonica</name>
    <dbReference type="NCBI Taxonomy" id="461633"/>
    <lineage>
        <taxon>Eukaryota</taxon>
        <taxon>Viridiplantae</taxon>
        <taxon>Streptophyta</taxon>
        <taxon>Embryophyta</taxon>
        <taxon>Tracheophyta</taxon>
        <taxon>Spermatophyta</taxon>
        <taxon>Magnoliopsida</taxon>
        <taxon>Ranunculales</taxon>
        <taxon>Menispermaceae</taxon>
        <taxon>Menispermoideae</taxon>
        <taxon>Cissampelideae</taxon>
        <taxon>Stephania</taxon>
    </lineage>
</organism>
<feature type="compositionally biased region" description="Basic and acidic residues" evidence="1">
    <location>
        <begin position="58"/>
        <end position="72"/>
    </location>
</feature>
<accession>A0AAP0I541</accession>
<evidence type="ECO:0000313" key="3">
    <source>
        <dbReference type="Proteomes" id="UP001417504"/>
    </source>
</evidence>
<keyword evidence="3" id="KW-1185">Reference proteome</keyword>
<gene>
    <name evidence="2" type="ORF">Sjap_016810</name>
</gene>
<protein>
    <submittedName>
        <fullName evidence="2">Uncharacterized protein</fullName>
    </submittedName>
</protein>
<proteinExistence type="predicted"/>
<dbReference type="EMBL" id="JBBNAE010000007">
    <property type="protein sequence ID" value="KAK9108750.1"/>
    <property type="molecule type" value="Genomic_DNA"/>
</dbReference>
<comment type="caution">
    <text evidence="2">The sequence shown here is derived from an EMBL/GenBank/DDBJ whole genome shotgun (WGS) entry which is preliminary data.</text>
</comment>
<dbReference type="AlphaFoldDB" id="A0AAP0I541"/>
<evidence type="ECO:0000313" key="2">
    <source>
        <dbReference type="EMBL" id="KAK9108750.1"/>
    </source>
</evidence>
<dbReference type="PANTHER" id="PTHR33924">
    <property type="entry name" value="CATION-TRANSPORTING ATPASE"/>
    <property type="match status" value="1"/>
</dbReference>
<dbReference type="Proteomes" id="UP001417504">
    <property type="component" value="Unassembled WGS sequence"/>
</dbReference>